<keyword evidence="1" id="KW-0862">Zinc</keyword>
<organism evidence="3 4">
    <name type="scientific">Actinoplanes italicus</name>
    <dbReference type="NCBI Taxonomy" id="113567"/>
    <lineage>
        <taxon>Bacteria</taxon>
        <taxon>Bacillati</taxon>
        <taxon>Actinomycetota</taxon>
        <taxon>Actinomycetes</taxon>
        <taxon>Micromonosporales</taxon>
        <taxon>Micromonosporaceae</taxon>
        <taxon>Actinoplanes</taxon>
    </lineage>
</organism>
<dbReference type="Gene3D" id="1.50.10.20">
    <property type="match status" value="1"/>
</dbReference>
<proteinExistence type="predicted"/>
<comment type="caution">
    <text evidence="3">The sequence shown here is derived from an EMBL/GenBank/DDBJ whole genome shotgun (WGS) entry which is preliminary data.</text>
</comment>
<keyword evidence="4" id="KW-1185">Reference proteome</keyword>
<dbReference type="AlphaFoldDB" id="A0A2T0JG93"/>
<evidence type="ECO:0000259" key="2">
    <source>
        <dbReference type="Pfam" id="PF13575"/>
    </source>
</evidence>
<dbReference type="GO" id="GO:0046872">
    <property type="term" value="F:metal ion binding"/>
    <property type="evidence" value="ECO:0007669"/>
    <property type="project" value="UniProtKB-KW"/>
</dbReference>
<feature type="domain" description="Lantibiotic biosynthesis protein dehydration" evidence="2">
    <location>
        <begin position="153"/>
        <end position="514"/>
    </location>
</feature>
<dbReference type="OrthoDB" id="9148343at2"/>
<dbReference type="PIRSF" id="PIRSF037228">
    <property type="entry name" value="Lant_mod_RumM"/>
    <property type="match status" value="1"/>
</dbReference>
<dbReference type="Pfam" id="PF13575">
    <property type="entry name" value="DUF4135"/>
    <property type="match status" value="1"/>
</dbReference>
<dbReference type="EMBL" id="PVMZ01000043">
    <property type="protein sequence ID" value="PRX06645.1"/>
    <property type="molecule type" value="Genomic_DNA"/>
</dbReference>
<evidence type="ECO:0000256" key="1">
    <source>
        <dbReference type="PIRSR" id="PIRSR607822-1"/>
    </source>
</evidence>
<feature type="binding site" evidence="1">
    <location>
        <position position="835"/>
    </location>
    <ligand>
        <name>Zn(2+)</name>
        <dbReference type="ChEBI" id="CHEBI:29105"/>
    </ligand>
</feature>
<evidence type="ECO:0000313" key="4">
    <source>
        <dbReference type="Proteomes" id="UP000239415"/>
    </source>
</evidence>
<dbReference type="Pfam" id="PF05147">
    <property type="entry name" value="LANC_like"/>
    <property type="match status" value="1"/>
</dbReference>
<dbReference type="InterPro" id="IPR017146">
    <property type="entry name" value="Lanti_2_LanM"/>
</dbReference>
<dbReference type="SUPFAM" id="SSF158745">
    <property type="entry name" value="LanC-like"/>
    <property type="match status" value="1"/>
</dbReference>
<dbReference type="InterPro" id="IPR007822">
    <property type="entry name" value="LANC-like"/>
</dbReference>
<dbReference type="CDD" id="cd04792">
    <property type="entry name" value="LanM-like"/>
    <property type="match status" value="1"/>
</dbReference>
<protein>
    <submittedName>
        <fullName evidence="3">Type 2 lantibiotic biosynthesis protein LanM</fullName>
    </submittedName>
</protein>
<dbReference type="PRINTS" id="PR01950">
    <property type="entry name" value="LANCSUPER"/>
</dbReference>
<dbReference type="InterPro" id="IPR025410">
    <property type="entry name" value="Lant_dehyd"/>
</dbReference>
<dbReference type="RefSeq" id="WP_106331009.1">
    <property type="nucleotide sequence ID" value="NZ_BOMO01000185.1"/>
</dbReference>
<gene>
    <name evidence="3" type="ORF">CLV67_14324</name>
</gene>
<dbReference type="SMART" id="SM01260">
    <property type="entry name" value="LANC_like"/>
    <property type="match status" value="1"/>
</dbReference>
<keyword evidence="1" id="KW-0479">Metal-binding</keyword>
<sequence>MLLSDIKPLFPEFPTVDALGDFVTRISGGLLAGAGDPPDRTGELAALAGIAAPDGPADFDSFGRGLCASHRAGLLTVFGGSPLSTAAADRLTDEALAWLAGRVTDTATRTLVVVLDRLRNAEALAGDTSEDRFRHFCAISATPEFRDVVLGVFPELRRQLDTLIDNGLRHIRTMLEATTTAVRDGVLPSSAARLASIGYGLGDTHAGGQAVCRLTFDGGLRLVYKPRPMAVEEAYGHFVTRINEAAGLRLPVLGVWCGDGRGWQEHADQAPPDPGPGYFRTCGHLLAVLHLLRASDMHYENVLNHGGQPVVVDAESLFSVNRRSGDATGQPAETVALAHTVFSIGLLPTRVGNPAAPERSMDAGFLGYVPDQRGVAEQPVLAGFGTDTARIVRAVSAVDAPSHRPAGLPRGVELQQLCTGFAEVYDWALEHRRELESWLRELFGDVMIRSVLAATDRYARLLRTGSHPAFQRSTALKELLFHRCGMGRLDHVTVPVVRAEIADLLQGDIPYFTLRTNATAVHHRGDPIADVLAEPPLAAAVAALGSLSAHDRELNVRIIRAAYTDLTGPECDAPTYTRRPGPARIHGRDVVAAGRTLIARIAEELYGFAAGTDRPFWIGASIRDTTQEHPWRVDGLADDLYAGVAGVAMFLGAAGAALDDDRHRRLAARALRSRLEPLLDDPAARRGQAAGGMAGGYPGLAFAAVEVGRLTGDADLSALGRRLWEHLPGDLDEATDFLMGSAGLLAASLTLDAPAAVTDTLAAHMLAGPVPERIYSGFAHGTSGQLAALTRYHGATGRAVAELAALTRSHDGLYDEAAGHWPVSNTADRSARGWCHGTPGVLLGLTERLAAGAPVADQVGPLAREVATGCLGLNLSLCHGDLGNLMILADAAPAEPTGLVAERVEARHAELVLRILPRALASRVGKSVLNDGLYLGLAGIGTALLTLGGEITVASPLTLRRRS</sequence>
<dbReference type="Proteomes" id="UP000239415">
    <property type="component" value="Unassembled WGS sequence"/>
</dbReference>
<evidence type="ECO:0000313" key="3">
    <source>
        <dbReference type="EMBL" id="PRX06645.1"/>
    </source>
</evidence>
<accession>A0A2T0JG93</accession>
<name>A0A2T0JG93_9ACTN</name>
<reference evidence="3 4" key="1">
    <citation type="submission" date="2018-03" db="EMBL/GenBank/DDBJ databases">
        <title>Genomic Encyclopedia of Archaeal and Bacterial Type Strains, Phase II (KMG-II): from individual species to whole genera.</title>
        <authorList>
            <person name="Goeker M."/>
        </authorList>
    </citation>
    <scope>NUCLEOTIDE SEQUENCE [LARGE SCALE GENOMIC DNA]</scope>
    <source>
        <strain evidence="3 4">DSM 43146</strain>
    </source>
</reference>
<dbReference type="GO" id="GO:0031179">
    <property type="term" value="P:peptide modification"/>
    <property type="evidence" value="ECO:0007669"/>
    <property type="project" value="InterPro"/>
</dbReference>
<dbReference type="NCBIfam" id="TIGR03897">
    <property type="entry name" value="lanti_2_LanM"/>
    <property type="match status" value="1"/>
</dbReference>